<dbReference type="EMBL" id="ADMC01000027">
    <property type="protein sequence ID" value="EHP45942.1"/>
    <property type="molecule type" value="Genomic_DNA"/>
</dbReference>
<dbReference type="GeneID" id="98070063"/>
<dbReference type="STRING" id="742817.HMPREF9449_02528"/>
<gene>
    <name evidence="1" type="ORF">HMPREF9449_02528</name>
</gene>
<name>H1DJU2_9BACT</name>
<evidence type="ECO:0000313" key="2">
    <source>
        <dbReference type="Proteomes" id="UP000004892"/>
    </source>
</evidence>
<protein>
    <submittedName>
        <fullName evidence="1">Uncharacterized protein</fullName>
    </submittedName>
</protein>
<organism evidence="1 2">
    <name type="scientific">Odoribacter laneus YIT 12061</name>
    <dbReference type="NCBI Taxonomy" id="742817"/>
    <lineage>
        <taxon>Bacteria</taxon>
        <taxon>Pseudomonadati</taxon>
        <taxon>Bacteroidota</taxon>
        <taxon>Bacteroidia</taxon>
        <taxon>Bacteroidales</taxon>
        <taxon>Odoribacteraceae</taxon>
        <taxon>Odoribacter</taxon>
    </lineage>
</organism>
<dbReference type="Proteomes" id="UP000004892">
    <property type="component" value="Unassembled WGS sequence"/>
</dbReference>
<dbReference type="AlphaFoldDB" id="H1DJU2"/>
<sequence>MKKLFFYISLIACTWACEKDQIDEITPTEIGGKNGKTTVVFQTEIPGLTDYATTLEPMSRAGLDTIKTIINPRYRAIIIKWTNQKWVIDTILFSSFNSNSWSPYIIRNNTTLPPISVELRPGKYKIGLFLNADYNLTFLNTLKIGQVVSNNETIGKDDILAPAYKLSVSSDNAQTIKDEVFSGSIEFTVGKNDHLENSGPTRPTRINVTRKVSRFRYLLKEHLPEDSISDIDFFSTQYDVLAHLETTSETPFCDGLDILGRPHYHIDSTYTRLIMYMSDGANRFESEKDHRIYHMTFGTNPPVITGSFPTYAFPFILTDDTKPEGIPITLTSLRITGQANGYSPVYKLPDDFTQSFVLKPNSILQTIYEVVGRDSTYKNEKDEVGYYLRLVNDPDAKDLFHPYFELNPTASKNNY</sequence>
<keyword evidence="2" id="KW-1185">Reference proteome</keyword>
<comment type="caution">
    <text evidence="1">The sequence shown here is derived from an EMBL/GenBank/DDBJ whole genome shotgun (WGS) entry which is preliminary data.</text>
</comment>
<dbReference type="PATRIC" id="fig|742817.3.peg.2706"/>
<evidence type="ECO:0000313" key="1">
    <source>
        <dbReference type="EMBL" id="EHP45942.1"/>
    </source>
</evidence>
<reference evidence="1 2" key="1">
    <citation type="submission" date="2012-01" db="EMBL/GenBank/DDBJ databases">
        <title>The Genome Sequence of Odoribacter laneus YIT 12061.</title>
        <authorList>
            <consortium name="The Broad Institute Genome Sequencing Platform"/>
            <person name="Earl A."/>
            <person name="Ward D."/>
            <person name="Feldgarden M."/>
            <person name="Gevers D."/>
            <person name="Morotomi M."/>
            <person name="Young S.K."/>
            <person name="Zeng Q."/>
            <person name="Gargeya S."/>
            <person name="Fitzgerald M."/>
            <person name="Haas B."/>
            <person name="Abouelleil A."/>
            <person name="Alvarado L."/>
            <person name="Arachchi H.M."/>
            <person name="Berlin A."/>
            <person name="Chapman S.B."/>
            <person name="Gearin G."/>
            <person name="Goldberg J."/>
            <person name="Griggs A."/>
            <person name="Gujja S."/>
            <person name="Hansen M."/>
            <person name="Heiman D."/>
            <person name="Howarth C."/>
            <person name="Larimer J."/>
            <person name="Lui A."/>
            <person name="MacDonald P.J.P."/>
            <person name="McCowen C."/>
            <person name="Montmayeur A."/>
            <person name="Murphy C."/>
            <person name="Neiman D."/>
            <person name="Pearson M."/>
            <person name="Priest M."/>
            <person name="Roberts A."/>
            <person name="Saif S."/>
            <person name="Shea T."/>
            <person name="Sisk P."/>
            <person name="Stolte C."/>
            <person name="Sykes S."/>
            <person name="Wortman J."/>
            <person name="Nusbaum C."/>
            <person name="Birren B."/>
        </authorList>
    </citation>
    <scope>NUCLEOTIDE SEQUENCE [LARGE SCALE GENOMIC DNA]</scope>
    <source>
        <strain evidence="1 2">YIT 12061</strain>
    </source>
</reference>
<accession>H1DJU2</accession>
<proteinExistence type="predicted"/>
<dbReference type="RefSeq" id="WP_009137673.1">
    <property type="nucleotide sequence ID" value="NZ_JH594597.1"/>
</dbReference>
<dbReference type="HOGENOM" id="CLU_661945_0_0_10"/>